<keyword evidence="2 5" id="KW-0378">Hydrolase</keyword>
<evidence type="ECO:0000256" key="1">
    <source>
        <dbReference type="ARBA" id="ARBA00010515"/>
    </source>
</evidence>
<dbReference type="PROSITE" id="PS01174">
    <property type="entry name" value="LIPASE_GDXG_SER"/>
    <property type="match status" value="1"/>
</dbReference>
<evidence type="ECO:0000313" key="5">
    <source>
        <dbReference type="EMBL" id="KAK8244078.1"/>
    </source>
</evidence>
<proteinExistence type="inferred from homology"/>
<evidence type="ECO:0000256" key="2">
    <source>
        <dbReference type="ARBA" id="ARBA00022801"/>
    </source>
</evidence>
<dbReference type="InterPro" id="IPR029058">
    <property type="entry name" value="AB_hydrolase_fold"/>
</dbReference>
<dbReference type="PANTHER" id="PTHR48081:SF31">
    <property type="entry name" value="STERYL ACETYL HYDROLASE MUG81-RELATED"/>
    <property type="match status" value="1"/>
</dbReference>
<evidence type="ECO:0000313" key="6">
    <source>
        <dbReference type="Proteomes" id="UP001492380"/>
    </source>
</evidence>
<dbReference type="InterPro" id="IPR033140">
    <property type="entry name" value="Lipase_GDXG_put_SER_AS"/>
</dbReference>
<protein>
    <submittedName>
        <fullName evidence="5">Alpha/Beta hydrolase protein</fullName>
    </submittedName>
</protein>
<dbReference type="Gene3D" id="3.40.50.1820">
    <property type="entry name" value="alpha/beta hydrolase"/>
    <property type="match status" value="1"/>
</dbReference>
<evidence type="ECO:0000259" key="4">
    <source>
        <dbReference type="Pfam" id="PF07859"/>
    </source>
</evidence>
<organism evidence="5 6">
    <name type="scientific">Phyllosticta capitalensis</name>
    <dbReference type="NCBI Taxonomy" id="121624"/>
    <lineage>
        <taxon>Eukaryota</taxon>
        <taxon>Fungi</taxon>
        <taxon>Dikarya</taxon>
        <taxon>Ascomycota</taxon>
        <taxon>Pezizomycotina</taxon>
        <taxon>Dothideomycetes</taxon>
        <taxon>Dothideomycetes incertae sedis</taxon>
        <taxon>Botryosphaeriales</taxon>
        <taxon>Phyllostictaceae</taxon>
        <taxon>Phyllosticta</taxon>
    </lineage>
</organism>
<accession>A0ABR1Z0G3</accession>
<dbReference type="EMBL" id="JBBWRZ010000002">
    <property type="protein sequence ID" value="KAK8244078.1"/>
    <property type="molecule type" value="Genomic_DNA"/>
</dbReference>
<dbReference type="Pfam" id="PF07859">
    <property type="entry name" value="Abhydrolase_3"/>
    <property type="match status" value="1"/>
</dbReference>
<comment type="caution">
    <text evidence="5">The sequence shown here is derived from an EMBL/GenBank/DDBJ whole genome shotgun (WGS) entry which is preliminary data.</text>
</comment>
<feature type="domain" description="Alpha/beta hydrolase fold-3" evidence="4">
    <location>
        <begin position="115"/>
        <end position="331"/>
    </location>
</feature>
<evidence type="ECO:0000256" key="3">
    <source>
        <dbReference type="PROSITE-ProRule" id="PRU10038"/>
    </source>
</evidence>
<gene>
    <name evidence="5" type="ORF">HDK90DRAFT_144338</name>
</gene>
<sequence length="379" mass="41775">MGTRPQQELQLSFGEKVSLAKLLMVTFFKIAIATVSTIGAPREAYSGDRRRNAYNVFCRTFFPLASSKLEQAIVPETIEPYTKWCKEAKVSPAIEMLADGTSASWIGSKQAKTILLYFHGGGYNLPPGAGHFQLCEALVREFDKNHNVDPHSEGDFAALSLHMDLAPFHTYPRQLSQAVALFNHVRTSLEVPPERIFMAGDSAGGNLVLQLLSHVLHRHPDEASVPAAVWNEGDCFKGAILICPWTDPFKVDYPAMTSGVNRDCIAPVGLKRWAMATLGDAPTDAYILPLSAPSGWWKGIGSVVKNVLQVGGRGDVLIDSQEIFAKQLKEQWDGQGSFDVFVDDLETHISCINDPPLGVSPQEISTHVKIREWVKEKIF</sequence>
<reference evidence="5 6" key="1">
    <citation type="submission" date="2024-04" db="EMBL/GenBank/DDBJ databases">
        <title>Phyllosticta paracitricarpa is synonymous to the EU quarantine fungus P. citricarpa based on phylogenomic analyses.</title>
        <authorList>
            <consortium name="Lawrence Berkeley National Laboratory"/>
            <person name="Van Ingen-Buijs V.A."/>
            <person name="Van Westerhoven A.C."/>
            <person name="Haridas S."/>
            <person name="Skiadas P."/>
            <person name="Martin F."/>
            <person name="Groenewald J.Z."/>
            <person name="Crous P.W."/>
            <person name="Seidl M.F."/>
        </authorList>
    </citation>
    <scope>NUCLEOTIDE SEQUENCE [LARGE SCALE GENOMIC DNA]</scope>
    <source>
        <strain evidence="5 6">CBS 123374</strain>
    </source>
</reference>
<dbReference type="InterPro" id="IPR013094">
    <property type="entry name" value="AB_hydrolase_3"/>
</dbReference>
<dbReference type="InterPro" id="IPR050300">
    <property type="entry name" value="GDXG_lipolytic_enzyme"/>
</dbReference>
<dbReference type="SUPFAM" id="SSF53474">
    <property type="entry name" value="alpha/beta-Hydrolases"/>
    <property type="match status" value="1"/>
</dbReference>
<dbReference type="PANTHER" id="PTHR48081">
    <property type="entry name" value="AB HYDROLASE SUPERFAMILY PROTEIN C4A8.06C"/>
    <property type="match status" value="1"/>
</dbReference>
<feature type="active site" evidence="3">
    <location>
        <position position="202"/>
    </location>
</feature>
<dbReference type="Proteomes" id="UP001492380">
    <property type="component" value="Unassembled WGS sequence"/>
</dbReference>
<comment type="similarity">
    <text evidence="1">Belongs to the 'GDXG' lipolytic enzyme family.</text>
</comment>
<name>A0ABR1Z0G3_9PEZI</name>
<dbReference type="GO" id="GO:0016787">
    <property type="term" value="F:hydrolase activity"/>
    <property type="evidence" value="ECO:0007669"/>
    <property type="project" value="UniProtKB-KW"/>
</dbReference>
<keyword evidence="6" id="KW-1185">Reference proteome</keyword>